<evidence type="ECO:0000256" key="5">
    <source>
        <dbReference type="HAMAP-Rule" id="MF_01804"/>
    </source>
</evidence>
<comment type="similarity">
    <text evidence="5">Belongs to the ScpB family.</text>
</comment>
<dbReference type="PANTHER" id="PTHR34298:SF2">
    <property type="entry name" value="SEGREGATION AND CONDENSATION PROTEIN B"/>
    <property type="match status" value="1"/>
</dbReference>
<keyword evidence="2 5" id="KW-0132">Cell division</keyword>
<accession>A0A1B1YB94</accession>
<dbReference type="HAMAP" id="MF_01804">
    <property type="entry name" value="ScpB"/>
    <property type="match status" value="1"/>
</dbReference>
<dbReference type="EMBL" id="CP014672">
    <property type="protein sequence ID" value="ANW97999.1"/>
    <property type="molecule type" value="Genomic_DNA"/>
</dbReference>
<evidence type="ECO:0000256" key="1">
    <source>
        <dbReference type="ARBA" id="ARBA00022490"/>
    </source>
</evidence>
<keyword evidence="3 5" id="KW-0159">Chromosome partition</keyword>
<dbReference type="GO" id="GO:0051304">
    <property type="term" value="P:chromosome separation"/>
    <property type="evidence" value="ECO:0007669"/>
    <property type="project" value="InterPro"/>
</dbReference>
<dbReference type="Proteomes" id="UP000092971">
    <property type="component" value="Chromosome"/>
</dbReference>
<dbReference type="AlphaFoldDB" id="A0A1B1YB94"/>
<keyword evidence="4 5" id="KW-0131">Cell cycle</keyword>
<evidence type="ECO:0000313" key="7">
    <source>
        <dbReference type="Proteomes" id="UP000092971"/>
    </source>
</evidence>
<dbReference type="InterPro" id="IPR036388">
    <property type="entry name" value="WH-like_DNA-bd_sf"/>
</dbReference>
<evidence type="ECO:0000256" key="3">
    <source>
        <dbReference type="ARBA" id="ARBA00022829"/>
    </source>
</evidence>
<sequence>MDDLREIEAVLEAVLFAAGDSVPLEKLSEIIGQDKKTTAGILSGMELKYKNSNRGIMLRQLGSNYQLCTKPEYEEYIAYLGTGRKKQGLSQAAYEVLAIIAYHQPVTKAYVEQVRGVNSDNVIATLLEKNLICEIGRQEGPGRPKLYGTTEEFLRVFGFSSLNDLPKLSMNEIQVVMNDVPVD</sequence>
<proteinExistence type="inferred from homology"/>
<organism evidence="6 7">
    <name type="scientific">Thermoclostridium stercorarium subsp. thermolacticum DSM 2910</name>
    <dbReference type="NCBI Taxonomy" id="1121336"/>
    <lineage>
        <taxon>Bacteria</taxon>
        <taxon>Bacillati</taxon>
        <taxon>Bacillota</taxon>
        <taxon>Clostridia</taxon>
        <taxon>Eubacteriales</taxon>
        <taxon>Oscillospiraceae</taxon>
        <taxon>Thermoclostridium</taxon>
    </lineage>
</organism>
<evidence type="ECO:0000256" key="4">
    <source>
        <dbReference type="ARBA" id="ARBA00023306"/>
    </source>
</evidence>
<name>A0A1B1YB94_THEST</name>
<keyword evidence="1 5" id="KW-0963">Cytoplasm</keyword>
<protein>
    <recommendedName>
        <fullName evidence="5">Segregation and condensation protein B</fullName>
    </recommendedName>
</protein>
<dbReference type="PANTHER" id="PTHR34298">
    <property type="entry name" value="SEGREGATION AND CONDENSATION PROTEIN B"/>
    <property type="match status" value="1"/>
</dbReference>
<gene>
    <name evidence="5" type="primary">scpB</name>
    <name evidence="6" type="ORF">CSTERTH_02550</name>
</gene>
<dbReference type="Pfam" id="PF04079">
    <property type="entry name" value="SMC_ScpB"/>
    <property type="match status" value="1"/>
</dbReference>
<dbReference type="RefSeq" id="WP_015358269.1">
    <property type="nucleotide sequence ID" value="NZ_CP014672.1"/>
</dbReference>
<dbReference type="PIRSF" id="PIRSF019345">
    <property type="entry name" value="ScpB"/>
    <property type="match status" value="1"/>
</dbReference>
<evidence type="ECO:0000313" key="6">
    <source>
        <dbReference type="EMBL" id="ANW97999.1"/>
    </source>
</evidence>
<dbReference type="NCBIfam" id="TIGR00281">
    <property type="entry name" value="SMC-Scp complex subunit ScpB"/>
    <property type="match status" value="1"/>
</dbReference>
<comment type="subcellular location">
    <subcellularLocation>
        <location evidence="5">Cytoplasm</location>
    </subcellularLocation>
    <text evidence="5">Associated with two foci at the outer edges of the nucleoid region in young cells, and at four foci within both cell halves in older cells.</text>
</comment>
<dbReference type="Gene3D" id="1.10.10.10">
    <property type="entry name" value="Winged helix-like DNA-binding domain superfamily/Winged helix DNA-binding domain"/>
    <property type="match status" value="2"/>
</dbReference>
<reference evidence="6 7" key="1">
    <citation type="submission" date="2016-02" db="EMBL/GenBank/DDBJ databases">
        <title>Comparison of Clostridium stercorarium subspecies using comparative genomics and transcriptomics.</title>
        <authorList>
            <person name="Schellenberg J."/>
            <person name="Thallinger G."/>
            <person name="Levin D.B."/>
            <person name="Zhang X."/>
            <person name="Alvare G."/>
            <person name="Fristensky B."/>
            <person name="Sparling R."/>
        </authorList>
    </citation>
    <scope>NUCLEOTIDE SEQUENCE [LARGE SCALE GENOMIC DNA]</scope>
    <source>
        <strain evidence="6 7">DSM 2910</strain>
    </source>
</reference>
<comment type="function">
    <text evidence="5">Participates in chromosomal partition during cell division. May act via the formation of a condensin-like complex containing Smc and ScpA that pull DNA away from mid-cell into both cell halves.</text>
</comment>
<dbReference type="InterPro" id="IPR036390">
    <property type="entry name" value="WH_DNA-bd_sf"/>
</dbReference>
<dbReference type="GO" id="GO:0051301">
    <property type="term" value="P:cell division"/>
    <property type="evidence" value="ECO:0007669"/>
    <property type="project" value="UniProtKB-KW"/>
</dbReference>
<comment type="subunit">
    <text evidence="5">Homodimer. Homodimerization may be required to stabilize the binding of ScpA to the Smc head domains. Component of a cohesin-like complex composed of ScpA, ScpB and the Smc homodimer, in which ScpA and ScpB bind to the head domain of Smc. The presence of the three proteins is required for the association of the complex with DNA.</text>
</comment>
<evidence type="ECO:0000256" key="2">
    <source>
        <dbReference type="ARBA" id="ARBA00022618"/>
    </source>
</evidence>
<dbReference type="OrthoDB" id="9806226at2"/>
<dbReference type="GO" id="GO:0006260">
    <property type="term" value="P:DNA replication"/>
    <property type="evidence" value="ECO:0007669"/>
    <property type="project" value="UniProtKB-UniRule"/>
</dbReference>
<dbReference type="SUPFAM" id="SSF46785">
    <property type="entry name" value="Winged helix' DNA-binding domain"/>
    <property type="match status" value="2"/>
</dbReference>
<dbReference type="GO" id="GO:0005737">
    <property type="term" value="C:cytoplasm"/>
    <property type="evidence" value="ECO:0007669"/>
    <property type="project" value="UniProtKB-SubCell"/>
</dbReference>
<dbReference type="InterPro" id="IPR005234">
    <property type="entry name" value="ScpB_csome_segregation"/>
</dbReference>